<organism evidence="4 5">
    <name type="scientific">Durusdinium trenchii</name>
    <dbReference type="NCBI Taxonomy" id="1381693"/>
    <lineage>
        <taxon>Eukaryota</taxon>
        <taxon>Sar</taxon>
        <taxon>Alveolata</taxon>
        <taxon>Dinophyceae</taxon>
        <taxon>Suessiales</taxon>
        <taxon>Symbiodiniaceae</taxon>
        <taxon>Durusdinium</taxon>
    </lineage>
</organism>
<gene>
    <name evidence="3" type="ORF">CCMP2556_LOCUS13548</name>
    <name evidence="4" type="ORF">CCMP2556_LOCUS14211</name>
</gene>
<feature type="compositionally biased region" description="Basic and acidic residues" evidence="1">
    <location>
        <begin position="592"/>
        <end position="604"/>
    </location>
</feature>
<proteinExistence type="predicted"/>
<sequence>MATESSALDLNYKDHCLIIVGDGGKADEILARRRLEAGGRLAHILLLSEDQVEVVGEEPEVIFAWQPPRGAHSKFGRKLGPQMETLQTKTGPDCIELEPQQVLQISTQKGRMSLVRLVDNERVLMEMSGQVILNPDEELSKSLDVEVEDPDLKAFGTYSRRRVLQFLAVIFLWKTLQFWIDIGFEAQAGGELPWWRGVLMLVNGLVFCVPGVWKMCAASLSGEKDLTLAHKIISCICLVPTTMGLAVAAHVAQLPATILIASVIFISGPPLQYYQTWSKYPERRFHSCLLWALANFTSTVGGATFLCAIVVAYRLLLDSGRSVVASFFLPLSSAWVENLMVVYARFVYMKLVVEQRPAVPGDVSYVAVPYMLAASHGLSEGARLMGIIGGAISSGGYSWLGSLGFALLLNIMARTGWSRLACFYALKGTIGVPCALACAPTAFSKLHDETKVYVGYFRFTIIFAIIFARAIAYQDLTFFGSRSAFFNQSVALALLCMLIMELLEDYIVIHQIVPTSPIVAEFLDHDLQKKTRHTSMLSAEVRRMPSGPTERWRLDELDEDGFRVSRLGARNFSPSEGQASLKMSSILPLPLEDKPGTSKVEAPDMNHPAHPQREPRLLEAQERPNIFGQPSVLNLQQKGCLERGVHQLPSLGRRRHSLPWRMRRWFGQERVVASSLLLHGLREMPWDCQLGVVGIMAETTCGFLDMALGPGYIRGVVPELCKSVSLEGLFLWKSPLTC</sequence>
<evidence type="ECO:0000313" key="5">
    <source>
        <dbReference type="Proteomes" id="UP001642484"/>
    </source>
</evidence>
<feature type="transmembrane region" description="Helical" evidence="2">
    <location>
        <begin position="455"/>
        <end position="472"/>
    </location>
</feature>
<keyword evidence="2" id="KW-0472">Membrane</keyword>
<accession>A0ABP0K253</accession>
<comment type="caution">
    <text evidence="4">The sequence shown here is derived from an EMBL/GenBank/DDBJ whole genome shotgun (WGS) entry which is preliminary data.</text>
</comment>
<feature type="transmembrane region" description="Helical" evidence="2">
    <location>
        <begin position="484"/>
        <end position="503"/>
    </location>
</feature>
<keyword evidence="2" id="KW-1133">Transmembrane helix</keyword>
<evidence type="ECO:0000256" key="2">
    <source>
        <dbReference type="SAM" id="Phobius"/>
    </source>
</evidence>
<feature type="transmembrane region" description="Helical" evidence="2">
    <location>
        <begin position="200"/>
        <end position="220"/>
    </location>
</feature>
<feature type="transmembrane region" description="Helical" evidence="2">
    <location>
        <begin position="288"/>
        <end position="313"/>
    </location>
</feature>
<dbReference type="EMBL" id="CAXAMN010006780">
    <property type="protein sequence ID" value="CAK9019138.1"/>
    <property type="molecule type" value="Genomic_DNA"/>
</dbReference>
<reference evidence="4 5" key="1">
    <citation type="submission" date="2024-02" db="EMBL/GenBank/DDBJ databases">
        <authorList>
            <person name="Chen Y."/>
            <person name="Shah S."/>
            <person name="Dougan E. K."/>
            <person name="Thang M."/>
            <person name="Chan C."/>
        </authorList>
    </citation>
    <scope>NUCLEOTIDE SEQUENCE [LARGE SCALE GENOMIC DNA]</scope>
</reference>
<evidence type="ECO:0000313" key="4">
    <source>
        <dbReference type="EMBL" id="CAK9020846.1"/>
    </source>
</evidence>
<evidence type="ECO:0000313" key="3">
    <source>
        <dbReference type="EMBL" id="CAK9019138.1"/>
    </source>
</evidence>
<feature type="transmembrane region" description="Helical" evidence="2">
    <location>
        <begin position="421"/>
        <end position="443"/>
    </location>
</feature>
<keyword evidence="2" id="KW-0812">Transmembrane</keyword>
<name>A0ABP0K253_9DINO</name>
<dbReference type="EMBL" id="CAXAMN010007224">
    <property type="protein sequence ID" value="CAK9020846.1"/>
    <property type="molecule type" value="Genomic_DNA"/>
</dbReference>
<protein>
    <submittedName>
        <fullName evidence="4">Uncharacterized protein</fullName>
    </submittedName>
</protein>
<keyword evidence="5" id="KW-1185">Reference proteome</keyword>
<feature type="transmembrane region" description="Helical" evidence="2">
    <location>
        <begin position="163"/>
        <end position="180"/>
    </location>
</feature>
<feature type="transmembrane region" description="Helical" evidence="2">
    <location>
        <begin position="232"/>
        <end position="252"/>
    </location>
</feature>
<evidence type="ECO:0000256" key="1">
    <source>
        <dbReference type="SAM" id="MobiDB-lite"/>
    </source>
</evidence>
<dbReference type="Proteomes" id="UP001642484">
    <property type="component" value="Unassembled WGS sequence"/>
</dbReference>
<feature type="transmembrane region" description="Helical" evidence="2">
    <location>
        <begin position="258"/>
        <end position="276"/>
    </location>
</feature>
<feature type="transmembrane region" description="Helical" evidence="2">
    <location>
        <begin position="384"/>
        <end position="409"/>
    </location>
</feature>
<feature type="region of interest" description="Disordered" evidence="1">
    <location>
        <begin position="592"/>
        <end position="611"/>
    </location>
</feature>